<dbReference type="PANTHER" id="PTHR11804:SF84">
    <property type="entry name" value="SACCHAROLYSIN"/>
    <property type="match status" value="1"/>
</dbReference>
<keyword evidence="8" id="KW-1133">Transmembrane helix</keyword>
<evidence type="ECO:0000313" key="10">
    <source>
        <dbReference type="EMBL" id="RXK55102.1"/>
    </source>
</evidence>
<keyword evidence="4 7" id="KW-0378">Hydrolase</keyword>
<dbReference type="GO" id="GO:0006508">
    <property type="term" value="P:proteolysis"/>
    <property type="evidence" value="ECO:0007669"/>
    <property type="project" value="UniProtKB-KW"/>
</dbReference>
<keyword evidence="8" id="KW-0812">Transmembrane</keyword>
<dbReference type="AlphaFoldDB" id="A0A4Q1C8G1"/>
<dbReference type="CDD" id="cd06455">
    <property type="entry name" value="M3A_TOP"/>
    <property type="match status" value="1"/>
</dbReference>
<dbReference type="InterPro" id="IPR024077">
    <property type="entry name" value="Neurolysin/TOP_dom2"/>
</dbReference>
<dbReference type="Proteomes" id="UP000290218">
    <property type="component" value="Unassembled WGS sequence"/>
</dbReference>
<name>A0A4Q1C8G1_9BACT</name>
<dbReference type="EMBL" id="SDHX01000001">
    <property type="protein sequence ID" value="RXK55102.1"/>
    <property type="molecule type" value="Genomic_DNA"/>
</dbReference>
<proteinExistence type="inferred from homology"/>
<dbReference type="GO" id="GO:0006518">
    <property type="term" value="P:peptide metabolic process"/>
    <property type="evidence" value="ECO:0007669"/>
    <property type="project" value="TreeGrafter"/>
</dbReference>
<keyword evidence="2 7" id="KW-0645">Protease</keyword>
<dbReference type="GO" id="GO:0004222">
    <property type="term" value="F:metalloendopeptidase activity"/>
    <property type="evidence" value="ECO:0007669"/>
    <property type="project" value="InterPro"/>
</dbReference>
<comment type="similarity">
    <text evidence="1 7">Belongs to the peptidase M3 family.</text>
</comment>
<comment type="cofactor">
    <cofactor evidence="7">
        <name>Zn(2+)</name>
        <dbReference type="ChEBI" id="CHEBI:29105"/>
    </cofactor>
    <text evidence="7">Binds 1 zinc ion.</text>
</comment>
<dbReference type="OrthoDB" id="9773538at2"/>
<dbReference type="FunFam" id="3.40.390.10:FF:000074">
    <property type="entry name" value="Metalloprotease"/>
    <property type="match status" value="1"/>
</dbReference>
<evidence type="ECO:0000256" key="4">
    <source>
        <dbReference type="ARBA" id="ARBA00022801"/>
    </source>
</evidence>
<dbReference type="Gene3D" id="1.10.1370.10">
    <property type="entry name" value="Neurolysin, domain 3"/>
    <property type="match status" value="1"/>
</dbReference>
<feature type="domain" description="Peptidase M3A/M3B catalytic" evidence="9">
    <location>
        <begin position="321"/>
        <end position="766"/>
    </location>
</feature>
<evidence type="ECO:0000313" key="11">
    <source>
        <dbReference type="Proteomes" id="UP000290218"/>
    </source>
</evidence>
<comment type="caution">
    <text evidence="10">The sequence shown here is derived from an EMBL/GenBank/DDBJ whole genome shotgun (WGS) entry which is preliminary data.</text>
</comment>
<dbReference type="SUPFAM" id="SSF55486">
    <property type="entry name" value="Metalloproteases ('zincins'), catalytic domain"/>
    <property type="match status" value="1"/>
</dbReference>
<evidence type="ECO:0000256" key="5">
    <source>
        <dbReference type="ARBA" id="ARBA00022833"/>
    </source>
</evidence>
<evidence type="ECO:0000256" key="8">
    <source>
        <dbReference type="SAM" id="Phobius"/>
    </source>
</evidence>
<dbReference type="InterPro" id="IPR024080">
    <property type="entry name" value="Neurolysin/TOP_N"/>
</dbReference>
<protein>
    <recommendedName>
        <fullName evidence="9">Peptidase M3A/M3B catalytic domain-containing protein</fullName>
    </recommendedName>
</protein>
<evidence type="ECO:0000256" key="7">
    <source>
        <dbReference type="RuleBase" id="RU003435"/>
    </source>
</evidence>
<reference evidence="10 11" key="1">
    <citation type="submission" date="2019-01" db="EMBL/GenBank/DDBJ databases">
        <title>Lacunisphaera sp. strain TWA-58.</title>
        <authorList>
            <person name="Chen W.-M."/>
        </authorList>
    </citation>
    <scope>NUCLEOTIDE SEQUENCE [LARGE SCALE GENOMIC DNA]</scope>
    <source>
        <strain evidence="10 11">TWA-58</strain>
    </source>
</reference>
<evidence type="ECO:0000259" key="9">
    <source>
        <dbReference type="Pfam" id="PF01432"/>
    </source>
</evidence>
<dbReference type="GO" id="GO:0046872">
    <property type="term" value="F:metal ion binding"/>
    <property type="evidence" value="ECO:0007669"/>
    <property type="project" value="UniProtKB-UniRule"/>
</dbReference>
<dbReference type="PANTHER" id="PTHR11804">
    <property type="entry name" value="PROTEASE M3 THIMET OLIGOPEPTIDASE-RELATED"/>
    <property type="match status" value="1"/>
</dbReference>
<keyword evidence="6 7" id="KW-0482">Metalloprotease</keyword>
<dbReference type="InterPro" id="IPR001567">
    <property type="entry name" value="Pept_M3A_M3B_dom"/>
</dbReference>
<evidence type="ECO:0000256" key="6">
    <source>
        <dbReference type="ARBA" id="ARBA00023049"/>
    </source>
</evidence>
<feature type="transmembrane region" description="Helical" evidence="8">
    <location>
        <begin position="73"/>
        <end position="94"/>
    </location>
</feature>
<organism evidence="10 11">
    <name type="scientific">Oleiharenicola lentus</name>
    <dbReference type="NCBI Taxonomy" id="2508720"/>
    <lineage>
        <taxon>Bacteria</taxon>
        <taxon>Pseudomonadati</taxon>
        <taxon>Verrucomicrobiota</taxon>
        <taxon>Opitutia</taxon>
        <taxon>Opitutales</taxon>
        <taxon>Opitutaceae</taxon>
        <taxon>Oleiharenicola</taxon>
    </lineage>
</organism>
<dbReference type="Gene3D" id="3.40.390.10">
    <property type="entry name" value="Collagenase (Catalytic Domain)"/>
    <property type="match status" value="1"/>
</dbReference>
<keyword evidence="5 7" id="KW-0862">Zinc</keyword>
<dbReference type="InterPro" id="IPR024079">
    <property type="entry name" value="MetalloPept_cat_dom_sf"/>
</dbReference>
<dbReference type="Pfam" id="PF01432">
    <property type="entry name" value="Peptidase_M3"/>
    <property type="match status" value="1"/>
</dbReference>
<keyword evidence="11" id="KW-1185">Reference proteome</keyword>
<evidence type="ECO:0000256" key="1">
    <source>
        <dbReference type="ARBA" id="ARBA00006040"/>
    </source>
</evidence>
<dbReference type="Gene3D" id="1.20.1050.40">
    <property type="entry name" value="Endopeptidase. Chain P, domain 1"/>
    <property type="match status" value="1"/>
</dbReference>
<accession>A0A4Q1C8G1</accession>
<keyword evidence="3 7" id="KW-0479">Metal-binding</keyword>
<gene>
    <name evidence="10" type="ORF">ESB00_04170</name>
</gene>
<keyword evidence="8" id="KW-0472">Membrane</keyword>
<evidence type="ECO:0000256" key="3">
    <source>
        <dbReference type="ARBA" id="ARBA00022723"/>
    </source>
</evidence>
<sequence length="770" mass="85582">MKSTVPATRVTWPTRSRCSSVVRVPCSHSWRTSASSSEADVRFTLNLPPPALPTGGWRFLFHPSEAFSMKHPLILCSALVVSTLVATVLSAAAAPTLADFQAQAARSKLRLELPDYPRTADEISNRTTAALAEADAALLGLASQDAGKASFASTFGAFEEITGRVSTWANHIGTLAESHPDKRLRDTARDAGQRIEAWGIALEYREDLYRALQRWADTKPALDAQQQRLVDFTLRDFRRAGLALPPAERQQVELLRKSLSELERQFDVNINEARAPLDFTAEELAGVPATLLNSPGVKQPDGRYRVMANITWHVAAVQDNADNAEVRRRVTVARGQLAREKNIPVLAKLVALRAEIARRLGYATWADFRTETRMTGSAAVALKFEEDLVKGLQPKFVEEVETLRQLKAAHTGQADARIEAWDTAYYTNKLRKEKYAVDTEALRVFFAYEPTLRGMFAIYEKVFALKFTQIEPPYVWAPGVQLWIAADAGSGEPIGAFYLDMFPREGKYNHFAHFRQNLGRTLPDGGYQLPVSVLLCNFSPPTADKPSLLSHDNVKTLFHEFGHVMHNLLGRARYSSFNYAGVPKDFIEAPSQMLENWVWNKAVLDTFAADYRDPSKKIPAETIEAMIRAREATEGVAYRRQLSLGLMDLGLHTLSPGDAWTTDVVELTNAVGARVSIPPAADTAFVAYFGHLTGYDGGYYGYLWSKVMAADMASVFEAAPNGYLDEKIGRRLRDEVYAAGHTRDVAESVEKFLGRPRSQKAFLQYVGIKE</sequence>
<evidence type="ECO:0000256" key="2">
    <source>
        <dbReference type="ARBA" id="ARBA00022670"/>
    </source>
</evidence>
<dbReference type="InterPro" id="IPR045090">
    <property type="entry name" value="Pept_M3A_M3B"/>
</dbReference>